<evidence type="ECO:0000259" key="13">
    <source>
        <dbReference type="PROSITE" id="PS50885"/>
    </source>
</evidence>
<dbReference type="PANTHER" id="PTHR43065">
    <property type="entry name" value="SENSOR HISTIDINE KINASE"/>
    <property type="match status" value="1"/>
</dbReference>
<dbReference type="SUPFAM" id="SSF103190">
    <property type="entry name" value="Sensory domain-like"/>
    <property type="match status" value="1"/>
</dbReference>
<dbReference type="Gene3D" id="3.30.565.10">
    <property type="entry name" value="Histidine kinase-like ATPase, C-terminal domain"/>
    <property type="match status" value="1"/>
</dbReference>
<dbReference type="AlphaFoldDB" id="A0A2T1AG92"/>
<dbReference type="CDD" id="cd06225">
    <property type="entry name" value="HAMP"/>
    <property type="match status" value="1"/>
</dbReference>
<dbReference type="InterPro" id="IPR036097">
    <property type="entry name" value="HisK_dim/P_sf"/>
</dbReference>
<comment type="catalytic activity">
    <reaction evidence="1">
        <text>ATP + protein L-histidine = ADP + protein N-phospho-L-histidine.</text>
        <dbReference type="EC" id="2.7.13.3"/>
    </reaction>
</comment>
<dbReference type="PRINTS" id="PR00344">
    <property type="entry name" value="BCTRLSENSOR"/>
</dbReference>
<feature type="transmembrane region" description="Helical" evidence="11">
    <location>
        <begin position="309"/>
        <end position="333"/>
    </location>
</feature>
<dbReference type="PROSITE" id="PS50885">
    <property type="entry name" value="HAMP"/>
    <property type="match status" value="1"/>
</dbReference>
<evidence type="ECO:0000256" key="5">
    <source>
        <dbReference type="ARBA" id="ARBA00022553"/>
    </source>
</evidence>
<name>A0A2T1AG92_TRISK</name>
<dbReference type="InterPro" id="IPR003594">
    <property type="entry name" value="HATPase_dom"/>
</dbReference>
<dbReference type="SMART" id="SM00304">
    <property type="entry name" value="HAMP"/>
    <property type="match status" value="1"/>
</dbReference>
<keyword evidence="4" id="KW-1003">Cell membrane</keyword>
<dbReference type="InterPro" id="IPR005467">
    <property type="entry name" value="His_kinase_dom"/>
</dbReference>
<evidence type="ECO:0000256" key="11">
    <source>
        <dbReference type="SAM" id="Phobius"/>
    </source>
</evidence>
<dbReference type="InterPro" id="IPR033463">
    <property type="entry name" value="sCache_3"/>
</dbReference>
<evidence type="ECO:0000313" key="14">
    <source>
        <dbReference type="EMBL" id="PRZ47581.1"/>
    </source>
</evidence>
<evidence type="ECO:0000313" key="15">
    <source>
        <dbReference type="Proteomes" id="UP000237718"/>
    </source>
</evidence>
<dbReference type="SMART" id="SM00388">
    <property type="entry name" value="HisKA"/>
    <property type="match status" value="1"/>
</dbReference>
<evidence type="ECO:0000256" key="6">
    <source>
        <dbReference type="ARBA" id="ARBA00022679"/>
    </source>
</evidence>
<comment type="subcellular location">
    <subcellularLocation>
        <location evidence="2">Cell membrane</location>
        <topology evidence="2">Multi-pass membrane protein</topology>
    </subcellularLocation>
</comment>
<evidence type="ECO:0000256" key="7">
    <source>
        <dbReference type="ARBA" id="ARBA00022692"/>
    </source>
</evidence>
<feature type="domain" description="HAMP" evidence="13">
    <location>
        <begin position="334"/>
        <end position="387"/>
    </location>
</feature>
<dbReference type="Pfam" id="PF17202">
    <property type="entry name" value="sCache_3_3"/>
    <property type="match status" value="1"/>
</dbReference>
<keyword evidence="5" id="KW-0597">Phosphoprotein</keyword>
<organism evidence="14 15">
    <name type="scientific">Tritonibacter scottomollicae</name>
    <name type="common">Epibacterium scottomollicae</name>
    <dbReference type="NCBI Taxonomy" id="483013"/>
    <lineage>
        <taxon>Bacteria</taxon>
        <taxon>Pseudomonadati</taxon>
        <taxon>Pseudomonadota</taxon>
        <taxon>Alphaproteobacteria</taxon>
        <taxon>Rhodobacterales</taxon>
        <taxon>Paracoccaceae</taxon>
        <taxon>Tritonibacter</taxon>
    </lineage>
</organism>
<dbReference type="EC" id="2.7.13.3" evidence="3"/>
<dbReference type="Pfam" id="PF02518">
    <property type="entry name" value="HATPase_c"/>
    <property type="match status" value="1"/>
</dbReference>
<dbReference type="InterPro" id="IPR003661">
    <property type="entry name" value="HisK_dim/P_dom"/>
</dbReference>
<feature type="domain" description="Histidine kinase" evidence="12">
    <location>
        <begin position="436"/>
        <end position="650"/>
    </location>
</feature>
<keyword evidence="7 11" id="KW-0812">Transmembrane</keyword>
<dbReference type="SUPFAM" id="SSF55874">
    <property type="entry name" value="ATPase domain of HSP90 chaperone/DNA topoisomerase II/histidine kinase"/>
    <property type="match status" value="1"/>
</dbReference>
<dbReference type="InterPro" id="IPR029151">
    <property type="entry name" value="Sensor-like_sf"/>
</dbReference>
<dbReference type="Pfam" id="PF00512">
    <property type="entry name" value="HisKA"/>
    <property type="match status" value="1"/>
</dbReference>
<reference evidence="14 15" key="1">
    <citation type="submission" date="2018-03" db="EMBL/GenBank/DDBJ databases">
        <title>Genomic Encyclopedia of Archaeal and Bacterial Type Strains, Phase II (KMG-II): from individual species to whole genera.</title>
        <authorList>
            <person name="Goeker M."/>
        </authorList>
    </citation>
    <scope>NUCLEOTIDE SEQUENCE [LARGE SCALE GENOMIC DNA]</scope>
    <source>
        <strain evidence="14 15">DSM 25328</strain>
    </source>
</reference>
<dbReference type="Gene3D" id="1.10.287.130">
    <property type="match status" value="1"/>
</dbReference>
<sequence length="660" mass="71712">MLKSVRLRLLILALLPLSVLMPLLMVVAMARWNADYDKVLIANVESDLRIAEQYLGQLQGNSARTLQGLADSARLATVLSSGALQVDRFLTTQKSALQLDFLYLLQGDALTAAKAKWPVIHEAAAGRMASEIDIFSAAELMDVSPALAAQASIDLIETEAAAPTDHDVEDRGMVVHTAAPVRVSGADGVLVGGLLLNRNLDFIDTINALVYLHGQSDVSRQGTATLFLDDTRISTNVRLFEDVRALGTRVSAAVRGAVLGDGETWLDRAFVVNDWYISGYMPLTDSFGKRVGMLYVGFLEAPYQTAKRAAYWTVAGAFVLVIALTAPLFLWLAKGIFAPLERMTRTMARVKRGDLTARNGTIGRSDEIGQVASHLDTLLDQVQERDKRLRNWADELNARVEERTRELKVANTKLEETFRQLVMSEKLASIGEITAGVAHEINNPVAVIQGNVDVMRMTLGEAADPVQTELDLIDNQVMRIGAIVGKLLQFARPSDFGTFAEHVDVAAVVRDCLVLVDHVISKQEIRVLTQFDDTSCVCIDPGELQQVVINIIINATQAMDGRGTLAISVGATSREGQNGTALRIADTGPGIPSERIDHIFDPFFTTKQGEGTGLGLSISQTLIQRAGGRITVRNRKARGAEFLIWLPDPSSSAADLNAPH</sequence>
<keyword evidence="10 11" id="KW-0472">Membrane</keyword>
<accession>A0A2T1AG92</accession>
<dbReference type="Gene3D" id="6.10.340.10">
    <property type="match status" value="1"/>
</dbReference>
<evidence type="ECO:0000256" key="3">
    <source>
        <dbReference type="ARBA" id="ARBA00012438"/>
    </source>
</evidence>
<keyword evidence="9 11" id="KW-1133">Transmembrane helix</keyword>
<dbReference type="SUPFAM" id="SSF158472">
    <property type="entry name" value="HAMP domain-like"/>
    <property type="match status" value="1"/>
</dbReference>
<dbReference type="InterPro" id="IPR004358">
    <property type="entry name" value="Sig_transdc_His_kin-like_C"/>
</dbReference>
<evidence type="ECO:0000256" key="1">
    <source>
        <dbReference type="ARBA" id="ARBA00000085"/>
    </source>
</evidence>
<dbReference type="CDD" id="cd00082">
    <property type="entry name" value="HisKA"/>
    <property type="match status" value="1"/>
</dbReference>
<dbReference type="InterPro" id="IPR036890">
    <property type="entry name" value="HATPase_C_sf"/>
</dbReference>
<dbReference type="GO" id="GO:0000155">
    <property type="term" value="F:phosphorelay sensor kinase activity"/>
    <property type="evidence" value="ECO:0007669"/>
    <property type="project" value="InterPro"/>
</dbReference>
<keyword evidence="6" id="KW-0808">Transferase</keyword>
<dbReference type="PANTHER" id="PTHR43065:SF22">
    <property type="entry name" value="HISTIDINE KINASE"/>
    <property type="match status" value="1"/>
</dbReference>
<comment type="caution">
    <text evidence="14">The sequence shown here is derived from an EMBL/GenBank/DDBJ whole genome shotgun (WGS) entry which is preliminary data.</text>
</comment>
<protein>
    <recommendedName>
        <fullName evidence="3">histidine kinase</fullName>
        <ecNumber evidence="3">2.7.13.3</ecNumber>
    </recommendedName>
</protein>
<evidence type="ECO:0000259" key="12">
    <source>
        <dbReference type="PROSITE" id="PS50109"/>
    </source>
</evidence>
<dbReference type="Proteomes" id="UP000237718">
    <property type="component" value="Unassembled WGS sequence"/>
</dbReference>
<evidence type="ECO:0000256" key="10">
    <source>
        <dbReference type="ARBA" id="ARBA00023136"/>
    </source>
</evidence>
<evidence type="ECO:0000256" key="4">
    <source>
        <dbReference type="ARBA" id="ARBA00022475"/>
    </source>
</evidence>
<dbReference type="Pfam" id="PF00672">
    <property type="entry name" value="HAMP"/>
    <property type="match status" value="1"/>
</dbReference>
<proteinExistence type="predicted"/>
<dbReference type="EMBL" id="PVUF01000006">
    <property type="protein sequence ID" value="PRZ47581.1"/>
    <property type="molecule type" value="Genomic_DNA"/>
</dbReference>
<dbReference type="GO" id="GO:0005886">
    <property type="term" value="C:plasma membrane"/>
    <property type="evidence" value="ECO:0007669"/>
    <property type="project" value="UniProtKB-SubCell"/>
</dbReference>
<dbReference type="PROSITE" id="PS50109">
    <property type="entry name" value="HIS_KIN"/>
    <property type="match status" value="1"/>
</dbReference>
<dbReference type="SMART" id="SM00387">
    <property type="entry name" value="HATPase_c"/>
    <property type="match status" value="1"/>
</dbReference>
<evidence type="ECO:0000256" key="8">
    <source>
        <dbReference type="ARBA" id="ARBA00022777"/>
    </source>
</evidence>
<gene>
    <name evidence="14" type="ORF">CLV89_106114</name>
</gene>
<dbReference type="SUPFAM" id="SSF47384">
    <property type="entry name" value="Homodimeric domain of signal transducing histidine kinase"/>
    <property type="match status" value="1"/>
</dbReference>
<keyword evidence="8 14" id="KW-0418">Kinase</keyword>
<evidence type="ECO:0000256" key="2">
    <source>
        <dbReference type="ARBA" id="ARBA00004651"/>
    </source>
</evidence>
<evidence type="ECO:0000256" key="9">
    <source>
        <dbReference type="ARBA" id="ARBA00022989"/>
    </source>
</evidence>
<dbReference type="InterPro" id="IPR003660">
    <property type="entry name" value="HAMP_dom"/>
</dbReference>